<evidence type="ECO:0000256" key="4">
    <source>
        <dbReference type="ARBA" id="ARBA00022801"/>
    </source>
</evidence>
<reference evidence="9 10" key="1">
    <citation type="submission" date="2024-08" db="EMBL/GenBank/DDBJ databases">
        <title>Whole-genome sequencing of halo(alkali)philic microorganisms from hypersaline lakes.</title>
        <authorList>
            <person name="Sorokin D.Y."/>
            <person name="Merkel A.Y."/>
            <person name="Messina E."/>
            <person name="Yakimov M."/>
        </authorList>
    </citation>
    <scope>NUCLEOTIDE SEQUENCE [LARGE SCALE GENOMIC DNA]</scope>
    <source>
        <strain evidence="9 10">Cl-TMA</strain>
    </source>
</reference>
<evidence type="ECO:0000256" key="3">
    <source>
        <dbReference type="ARBA" id="ARBA00022723"/>
    </source>
</evidence>
<dbReference type="PANTHER" id="PTHR11080">
    <property type="entry name" value="PYRAZINAMIDASE/NICOTINAMIDASE"/>
    <property type="match status" value="1"/>
</dbReference>
<evidence type="ECO:0000256" key="5">
    <source>
        <dbReference type="ARBA" id="ARBA00037900"/>
    </source>
</evidence>
<gene>
    <name evidence="9" type="ORF">ACERLL_09975</name>
</gene>
<evidence type="ECO:0000313" key="10">
    <source>
        <dbReference type="Proteomes" id="UP001575181"/>
    </source>
</evidence>
<keyword evidence="4" id="KW-0378">Hydrolase</keyword>
<dbReference type="Gene3D" id="3.40.50.850">
    <property type="entry name" value="Isochorismatase-like"/>
    <property type="match status" value="1"/>
</dbReference>
<evidence type="ECO:0000256" key="1">
    <source>
        <dbReference type="ARBA" id="ARBA00006336"/>
    </source>
</evidence>
<evidence type="ECO:0000256" key="2">
    <source>
        <dbReference type="ARBA" id="ARBA00022642"/>
    </source>
</evidence>
<keyword evidence="3" id="KW-0479">Metal-binding</keyword>
<evidence type="ECO:0000256" key="6">
    <source>
        <dbReference type="ARBA" id="ARBA00039017"/>
    </source>
</evidence>
<protein>
    <recommendedName>
        <fullName evidence="6">nicotinamidase</fullName>
        <ecNumber evidence="6">3.5.1.19</ecNumber>
    </recommendedName>
    <alternativeName>
        <fullName evidence="7">Nicotinamide deamidase</fullName>
    </alternativeName>
</protein>
<evidence type="ECO:0000313" key="9">
    <source>
        <dbReference type="EMBL" id="MFA9461151.1"/>
    </source>
</evidence>
<dbReference type="Proteomes" id="UP001575181">
    <property type="component" value="Unassembled WGS sequence"/>
</dbReference>
<dbReference type="RefSeq" id="WP_373655937.1">
    <property type="nucleotide sequence ID" value="NZ_JBGUAW010000006.1"/>
</dbReference>
<dbReference type="Pfam" id="PF00857">
    <property type="entry name" value="Isochorismatase"/>
    <property type="match status" value="1"/>
</dbReference>
<dbReference type="InterPro" id="IPR052347">
    <property type="entry name" value="Isochorismatase_Nicotinamidase"/>
</dbReference>
<evidence type="ECO:0000256" key="7">
    <source>
        <dbReference type="ARBA" id="ARBA00043224"/>
    </source>
</evidence>
<feature type="domain" description="Isochorismatase-like" evidence="8">
    <location>
        <begin position="11"/>
        <end position="186"/>
    </location>
</feature>
<dbReference type="InterPro" id="IPR000868">
    <property type="entry name" value="Isochorismatase-like_dom"/>
</dbReference>
<comment type="similarity">
    <text evidence="1">Belongs to the isochorismatase family.</text>
</comment>
<dbReference type="EC" id="3.5.1.19" evidence="6"/>
<comment type="caution">
    <text evidence="9">The sequence shown here is derived from an EMBL/GenBank/DDBJ whole genome shotgun (WGS) entry which is preliminary data.</text>
</comment>
<keyword evidence="10" id="KW-1185">Reference proteome</keyword>
<accession>A0ABV4TYB5</accession>
<comment type="pathway">
    <text evidence="5">Cofactor biosynthesis; nicotinate biosynthesis; nicotinate from nicotinamide: step 1/1.</text>
</comment>
<sequence>MVEEFGSGDGLLIVDVQNDFCPGGSLAVPEGDEIIPILNRWLALAREANLPIFASRDWHPENHVSFRERGGPWPPHCIQDTQGAAFHPDLELPEQSTIISKGADPDRDQYSAFDDTELAKRLREEDVSRLWVGGLAQDVCVRASVMDGAREGFEVHLILPATRPVEASPGDGDRALEEMQAAGAVIERSAGPGK</sequence>
<proteinExistence type="inferred from homology"/>
<dbReference type="PANTHER" id="PTHR11080:SF2">
    <property type="entry name" value="LD05707P"/>
    <property type="match status" value="1"/>
</dbReference>
<dbReference type="CDD" id="cd01011">
    <property type="entry name" value="nicotinamidase"/>
    <property type="match status" value="1"/>
</dbReference>
<organism evidence="9 10">
    <name type="scientific">Thiohalorhabdus methylotrophus</name>
    <dbReference type="NCBI Taxonomy" id="3242694"/>
    <lineage>
        <taxon>Bacteria</taxon>
        <taxon>Pseudomonadati</taxon>
        <taxon>Pseudomonadota</taxon>
        <taxon>Gammaproteobacteria</taxon>
        <taxon>Thiohalorhabdales</taxon>
        <taxon>Thiohalorhabdaceae</taxon>
        <taxon>Thiohalorhabdus</taxon>
    </lineage>
</organism>
<dbReference type="SUPFAM" id="SSF52499">
    <property type="entry name" value="Isochorismatase-like hydrolases"/>
    <property type="match status" value="1"/>
</dbReference>
<name>A0ABV4TYB5_9GAMM</name>
<evidence type="ECO:0000259" key="8">
    <source>
        <dbReference type="Pfam" id="PF00857"/>
    </source>
</evidence>
<keyword evidence="2" id="KW-0662">Pyridine nucleotide biosynthesis</keyword>
<dbReference type="InterPro" id="IPR036380">
    <property type="entry name" value="Isochorismatase-like_sf"/>
</dbReference>
<dbReference type="EMBL" id="JBGUAW010000006">
    <property type="protein sequence ID" value="MFA9461151.1"/>
    <property type="molecule type" value="Genomic_DNA"/>
</dbReference>